<gene>
    <name evidence="2" type="ORF">RQX22_06475</name>
</gene>
<dbReference type="NCBIfam" id="TIGR01764">
    <property type="entry name" value="excise"/>
    <property type="match status" value="1"/>
</dbReference>
<keyword evidence="3" id="KW-1185">Reference proteome</keyword>
<proteinExistence type="predicted"/>
<dbReference type="InterPro" id="IPR041657">
    <property type="entry name" value="HTH_17"/>
</dbReference>
<feature type="domain" description="Helix-turn-helix" evidence="1">
    <location>
        <begin position="18"/>
        <end position="65"/>
    </location>
</feature>
<dbReference type="Pfam" id="PF12728">
    <property type="entry name" value="HTH_17"/>
    <property type="match status" value="1"/>
</dbReference>
<evidence type="ECO:0000313" key="3">
    <source>
        <dbReference type="Proteomes" id="UP001259572"/>
    </source>
</evidence>
<organism evidence="2 3">
    <name type="scientific">Sphingosinicella rhizophila</name>
    <dbReference type="NCBI Taxonomy" id="3050082"/>
    <lineage>
        <taxon>Bacteria</taxon>
        <taxon>Pseudomonadati</taxon>
        <taxon>Pseudomonadota</taxon>
        <taxon>Alphaproteobacteria</taxon>
        <taxon>Sphingomonadales</taxon>
        <taxon>Sphingosinicellaceae</taxon>
        <taxon>Sphingosinicella</taxon>
    </lineage>
</organism>
<comment type="caution">
    <text evidence="2">The sequence shown here is derived from an EMBL/GenBank/DDBJ whole genome shotgun (WGS) entry which is preliminary data.</text>
</comment>
<dbReference type="EMBL" id="JAVUPU010000003">
    <property type="protein sequence ID" value="MDT9598590.1"/>
    <property type="molecule type" value="Genomic_DNA"/>
</dbReference>
<protein>
    <submittedName>
        <fullName evidence="2">Helix-turn-helix domain-containing protein</fullName>
    </submittedName>
</protein>
<dbReference type="InterPro" id="IPR010093">
    <property type="entry name" value="SinI_DNA-bd"/>
</dbReference>
<sequence>MTATSVQPPDVTALTVRIPQAARMLGIGKTKLYELIGSREIEVVKVGRATLVVVTSLHAFVDRQRIATTADEPVRRRPGRPRISFVKLAAGIRS</sequence>
<dbReference type="RefSeq" id="WP_315724780.1">
    <property type="nucleotide sequence ID" value="NZ_JAVUPU010000003.1"/>
</dbReference>
<dbReference type="Proteomes" id="UP001259572">
    <property type="component" value="Unassembled WGS sequence"/>
</dbReference>
<reference evidence="2 3" key="1">
    <citation type="submission" date="2023-05" db="EMBL/GenBank/DDBJ databases">
        <authorList>
            <person name="Guo Y."/>
        </authorList>
    </citation>
    <scope>NUCLEOTIDE SEQUENCE [LARGE SCALE GENOMIC DNA]</scope>
    <source>
        <strain evidence="2 3">GR2756</strain>
    </source>
</reference>
<evidence type="ECO:0000313" key="2">
    <source>
        <dbReference type="EMBL" id="MDT9598590.1"/>
    </source>
</evidence>
<name>A0ABU3Q5B3_9SPHN</name>
<accession>A0ABU3Q5B3</accession>
<evidence type="ECO:0000259" key="1">
    <source>
        <dbReference type="Pfam" id="PF12728"/>
    </source>
</evidence>